<comment type="cofactor">
    <cofactor evidence="1">
        <name>FAD</name>
        <dbReference type="ChEBI" id="CHEBI:57692"/>
    </cofactor>
</comment>
<evidence type="ECO:0000259" key="4">
    <source>
        <dbReference type="Pfam" id="PF03486"/>
    </source>
</evidence>
<evidence type="ECO:0008006" key="8">
    <source>
        <dbReference type="Google" id="ProtNLM"/>
    </source>
</evidence>
<evidence type="ECO:0000256" key="2">
    <source>
        <dbReference type="ARBA" id="ARBA00022630"/>
    </source>
</evidence>
<dbReference type="InterPro" id="IPR023166">
    <property type="entry name" value="BaiN-like_dom_sf"/>
</dbReference>
<keyword evidence="3" id="KW-0274">FAD</keyword>
<dbReference type="Gene3D" id="1.10.8.260">
    <property type="entry name" value="HI0933 insert domain-like"/>
    <property type="match status" value="1"/>
</dbReference>
<evidence type="ECO:0000259" key="5">
    <source>
        <dbReference type="Pfam" id="PF22780"/>
    </source>
</evidence>
<dbReference type="InterPro" id="IPR057661">
    <property type="entry name" value="RsdA/BaiN/AoA(So)_Rossmann"/>
</dbReference>
<feature type="domain" description="RsdA/BaiN/AoA(So)-like insert" evidence="5">
    <location>
        <begin position="201"/>
        <end position="362"/>
    </location>
</feature>
<reference evidence="6 7" key="1">
    <citation type="journal article" date="2016" name="Nat. Commun.">
        <title>Thousands of microbial genomes shed light on interconnected biogeochemical processes in an aquifer system.</title>
        <authorList>
            <person name="Anantharaman K."/>
            <person name="Brown C.T."/>
            <person name="Hug L.A."/>
            <person name="Sharon I."/>
            <person name="Castelle C.J."/>
            <person name="Probst A.J."/>
            <person name="Thomas B.C."/>
            <person name="Singh A."/>
            <person name="Wilkins M.J."/>
            <person name="Karaoz U."/>
            <person name="Brodie E.L."/>
            <person name="Williams K.H."/>
            <person name="Hubbard S.S."/>
            <person name="Banfield J.F."/>
        </authorList>
    </citation>
    <scope>NUCLEOTIDE SEQUENCE [LARGE SCALE GENOMIC DNA]</scope>
</reference>
<dbReference type="InterPro" id="IPR055178">
    <property type="entry name" value="RsdA/BaiN/AoA(So)-like_dom"/>
</dbReference>
<evidence type="ECO:0000313" key="7">
    <source>
        <dbReference type="Proteomes" id="UP000178184"/>
    </source>
</evidence>
<name>A0A1F6WQJ1_9BACT</name>
<protein>
    <recommendedName>
        <fullName evidence="8">Aminoacetone oxidase family FAD-binding enzyme</fullName>
    </recommendedName>
</protein>
<dbReference type="SUPFAM" id="SSF51905">
    <property type="entry name" value="FAD/NAD(P)-binding domain"/>
    <property type="match status" value="1"/>
</dbReference>
<evidence type="ECO:0000313" key="6">
    <source>
        <dbReference type="EMBL" id="OGI84084.1"/>
    </source>
</evidence>
<dbReference type="PANTHER" id="PTHR42887:SF2">
    <property type="entry name" value="OS12G0638800 PROTEIN"/>
    <property type="match status" value="1"/>
</dbReference>
<dbReference type="AlphaFoldDB" id="A0A1F6WQJ1"/>
<keyword evidence="2" id="KW-0285">Flavoprotein</keyword>
<dbReference type="PANTHER" id="PTHR42887">
    <property type="entry name" value="OS12G0638800 PROTEIN"/>
    <property type="match status" value="1"/>
</dbReference>
<dbReference type="Gene3D" id="2.40.30.10">
    <property type="entry name" value="Translation factors"/>
    <property type="match status" value="1"/>
</dbReference>
<accession>A0A1F6WQJ1</accession>
<feature type="domain" description="RsdA/BaiN/AoA(So)-like Rossmann fold-like" evidence="4">
    <location>
        <begin position="9"/>
        <end position="415"/>
    </location>
</feature>
<dbReference type="PRINTS" id="PR00411">
    <property type="entry name" value="PNDRDTASEI"/>
</dbReference>
<evidence type="ECO:0000256" key="3">
    <source>
        <dbReference type="ARBA" id="ARBA00022827"/>
    </source>
</evidence>
<evidence type="ECO:0000256" key="1">
    <source>
        <dbReference type="ARBA" id="ARBA00001974"/>
    </source>
</evidence>
<dbReference type="InterPro" id="IPR036188">
    <property type="entry name" value="FAD/NAD-bd_sf"/>
</dbReference>
<gene>
    <name evidence="6" type="ORF">A2903_02320</name>
</gene>
<dbReference type="Proteomes" id="UP000178184">
    <property type="component" value="Unassembled WGS sequence"/>
</dbReference>
<dbReference type="NCBIfam" id="TIGR00275">
    <property type="entry name" value="aminoacetone oxidase family FAD-binding enzyme"/>
    <property type="match status" value="1"/>
</dbReference>
<dbReference type="Pfam" id="PF22780">
    <property type="entry name" value="HI0933_like_1st"/>
    <property type="match status" value="1"/>
</dbReference>
<comment type="caution">
    <text evidence="6">The sequence shown here is derived from an EMBL/GenBank/DDBJ whole genome shotgun (WGS) entry which is preliminary data.</text>
</comment>
<dbReference type="InterPro" id="IPR004792">
    <property type="entry name" value="BaiN-like"/>
</dbReference>
<dbReference type="EMBL" id="MFUO01000011">
    <property type="protein sequence ID" value="OGI84084.1"/>
    <property type="molecule type" value="Genomic_DNA"/>
</dbReference>
<dbReference type="Pfam" id="PF03486">
    <property type="entry name" value="HI0933_like"/>
    <property type="match status" value="1"/>
</dbReference>
<organism evidence="6 7">
    <name type="scientific">Candidatus Nomurabacteria bacterium RIFCSPLOWO2_01_FULL_33_17</name>
    <dbReference type="NCBI Taxonomy" id="1801764"/>
    <lineage>
        <taxon>Bacteria</taxon>
        <taxon>Candidatus Nomuraibacteriota</taxon>
    </lineage>
</organism>
<sequence length="417" mass="45926">MNTKRKLYDVIVIGGGASGMMSAGTSAHSGKSVLLLEKNKILGQKLNISGGGRCNITNDEDDIRIFLKHYANNKKTDEFLFSAFSKFNKNDSFKFFKDLGLPLVVEARKRAFPYTQKSTDVTMALEKYLKENNVTIKTSSPVTKINKRDEKIISVQSCGTEYFANSFILATGGISHPETGSTGDGFKWLNDLGHTINPSTPSIVPLAVKEKYIKNLSGISLTFMKITFYIDKVKKFVKKGKILFTHFGLSGPLILNSASAVSELLHEGEVTASIDMYPDTDIGALDDKIIKIFDDNKNKMFKNILAECVPNGMAKSLIDIIKIDPDTKVHSISKIQRRSFVDLLKALPATITGLMGYDRAVVADGGITLDQIDMRTMRSNKIENLYITGDLLDINRPSGGFSLQLCWTTGYLAGTNA</sequence>
<dbReference type="Gene3D" id="3.50.50.60">
    <property type="entry name" value="FAD/NAD(P)-binding domain"/>
    <property type="match status" value="1"/>
</dbReference>
<proteinExistence type="predicted"/>
<dbReference type="SUPFAM" id="SSF160996">
    <property type="entry name" value="HI0933 insert domain-like"/>
    <property type="match status" value="1"/>
</dbReference>